<proteinExistence type="predicted"/>
<evidence type="ECO:0000313" key="1">
    <source>
        <dbReference type="EMBL" id="RBP85195.1"/>
    </source>
</evidence>
<dbReference type="AlphaFoldDB" id="A0A366JFW2"/>
<organism evidence="1 2">
    <name type="scientific">Marinomonas rhizomae</name>
    <dbReference type="NCBI Taxonomy" id="491948"/>
    <lineage>
        <taxon>Bacteria</taxon>
        <taxon>Pseudomonadati</taxon>
        <taxon>Pseudomonadota</taxon>
        <taxon>Gammaproteobacteria</taxon>
        <taxon>Oceanospirillales</taxon>
        <taxon>Oceanospirillaceae</taxon>
        <taxon>Marinomonas</taxon>
    </lineage>
</organism>
<dbReference type="EMBL" id="QNSE01000002">
    <property type="protein sequence ID" value="RBP85195.1"/>
    <property type="molecule type" value="Genomic_DNA"/>
</dbReference>
<name>A0A366JFW2_9GAMM</name>
<accession>A0A366JFW2</accession>
<gene>
    <name evidence="1" type="ORF">DFP80_102192</name>
</gene>
<dbReference type="OrthoDB" id="4119964at2"/>
<dbReference type="InterPro" id="IPR021352">
    <property type="entry name" value="DUF2971"/>
</dbReference>
<reference evidence="1 2" key="1">
    <citation type="submission" date="2018-06" db="EMBL/GenBank/DDBJ databases">
        <title>Genomic Encyclopedia of Type Strains, Phase III (KMG-III): the genomes of soil and plant-associated and newly described type strains.</title>
        <authorList>
            <person name="Whitman W."/>
        </authorList>
    </citation>
    <scope>NUCLEOTIDE SEQUENCE [LARGE SCALE GENOMIC DNA]</scope>
    <source>
        <strain evidence="1 2">CECT 7377</strain>
    </source>
</reference>
<evidence type="ECO:0000313" key="2">
    <source>
        <dbReference type="Proteomes" id="UP000252792"/>
    </source>
</evidence>
<sequence>MKLYKYLSKSVSPKFLEDPWLRITPRSGLNDPFEVSITETTTQSLGQLAIAHNNPLGNGFARKLSEFMDGHGVISLTESPDNLLMWSHYAEDHQGIVIELDIDKLDPFQLFNVAHIATSSDAMFDKVNYRKKRPYNGSFMATSVQEISKHYYLTKSDEWMYEKEWRYIIPFTSANRVYVDTKNEEGMALLKQKGIDSPKIENGIFNASTLFEGSIVLDNSFWEDVFRNSNENGFIFGITLAPRSLNKLILGLNTKIDALKQSLQDSDPKIFWSSYDQKFLRTVKAEKDPDRFEVFFNEYK</sequence>
<dbReference type="Proteomes" id="UP000252792">
    <property type="component" value="Unassembled WGS sequence"/>
</dbReference>
<comment type="caution">
    <text evidence="1">The sequence shown here is derived from an EMBL/GenBank/DDBJ whole genome shotgun (WGS) entry which is preliminary data.</text>
</comment>
<dbReference type="RefSeq" id="WP_113915311.1">
    <property type="nucleotide sequence ID" value="NZ_QNSE01000002.1"/>
</dbReference>
<keyword evidence="2" id="KW-1185">Reference proteome</keyword>
<dbReference type="Pfam" id="PF11185">
    <property type="entry name" value="DUF2971"/>
    <property type="match status" value="1"/>
</dbReference>
<protein>
    <submittedName>
        <fullName evidence="1">DUF2971 family protein</fullName>
    </submittedName>
</protein>